<evidence type="ECO:0000313" key="3">
    <source>
        <dbReference type="Proteomes" id="UP001295794"/>
    </source>
</evidence>
<protein>
    <submittedName>
        <fullName evidence="2">Uncharacterized protein</fullName>
    </submittedName>
</protein>
<keyword evidence="1" id="KW-0812">Transmembrane</keyword>
<reference evidence="2" key="1">
    <citation type="submission" date="2023-11" db="EMBL/GenBank/DDBJ databases">
        <authorList>
            <person name="De Vega J J."/>
            <person name="De Vega J J."/>
        </authorList>
    </citation>
    <scope>NUCLEOTIDE SEQUENCE</scope>
</reference>
<accession>A0AAD2JVC0</accession>
<keyword evidence="1" id="KW-0472">Membrane</keyword>
<sequence length="189" mass="20946">MLFSQASHPSRGCVASLLCHACPTYMFCSLGYRWTMEGSQFSGRNAYLSLHFYYVLFTSTIAVFVRIRTPGTHPPRFDQVIRQQAVIPAVIVSAFLSVSSHSQCLAMLVGHSSWPNLISMASIPCFVMIRLCLARCVSSLRLWLWAPLSPLGDDSHSHGVERRGWNLVAQFMLAPTTTPTPTIRAALPS</sequence>
<evidence type="ECO:0000313" key="2">
    <source>
        <dbReference type="EMBL" id="CAK5263847.1"/>
    </source>
</evidence>
<dbReference type="Proteomes" id="UP001295794">
    <property type="component" value="Unassembled WGS sequence"/>
</dbReference>
<feature type="transmembrane region" description="Helical" evidence="1">
    <location>
        <begin position="114"/>
        <end position="133"/>
    </location>
</feature>
<organism evidence="2 3">
    <name type="scientific">Mycena citricolor</name>
    <dbReference type="NCBI Taxonomy" id="2018698"/>
    <lineage>
        <taxon>Eukaryota</taxon>
        <taxon>Fungi</taxon>
        <taxon>Dikarya</taxon>
        <taxon>Basidiomycota</taxon>
        <taxon>Agaricomycotina</taxon>
        <taxon>Agaricomycetes</taxon>
        <taxon>Agaricomycetidae</taxon>
        <taxon>Agaricales</taxon>
        <taxon>Marasmiineae</taxon>
        <taxon>Mycenaceae</taxon>
        <taxon>Mycena</taxon>
    </lineage>
</organism>
<feature type="transmembrane region" description="Helical" evidence="1">
    <location>
        <begin position="12"/>
        <end position="34"/>
    </location>
</feature>
<keyword evidence="1" id="KW-1133">Transmembrane helix</keyword>
<keyword evidence="3" id="KW-1185">Reference proteome</keyword>
<comment type="caution">
    <text evidence="2">The sequence shown here is derived from an EMBL/GenBank/DDBJ whole genome shotgun (WGS) entry which is preliminary data.</text>
</comment>
<name>A0AAD2JVC0_9AGAR</name>
<feature type="transmembrane region" description="Helical" evidence="1">
    <location>
        <begin position="46"/>
        <end position="65"/>
    </location>
</feature>
<evidence type="ECO:0000256" key="1">
    <source>
        <dbReference type="SAM" id="Phobius"/>
    </source>
</evidence>
<proteinExistence type="predicted"/>
<dbReference type="AlphaFoldDB" id="A0AAD2JVC0"/>
<dbReference type="EMBL" id="CAVNYO010000045">
    <property type="protein sequence ID" value="CAK5263847.1"/>
    <property type="molecule type" value="Genomic_DNA"/>
</dbReference>
<feature type="transmembrane region" description="Helical" evidence="1">
    <location>
        <begin position="86"/>
        <end position="108"/>
    </location>
</feature>
<gene>
    <name evidence="2" type="ORF">MYCIT1_LOCUS3541</name>
</gene>